<reference evidence="2" key="1">
    <citation type="journal article" date="2004" name="Nature">
        <title>Genome duplication in the teleost fish Tetraodon nigroviridis reveals the early vertebrate proto-karyotype.</title>
        <authorList>
            <person name="Jaillon O."/>
            <person name="Aury J.-M."/>
            <person name="Brunet F."/>
            <person name="Petit J.-L."/>
            <person name="Stange-Thomann N."/>
            <person name="Mauceli E."/>
            <person name="Bouneau L."/>
            <person name="Fischer C."/>
            <person name="Ozouf-Costaz C."/>
            <person name="Bernot A."/>
            <person name="Nicaud S."/>
            <person name="Jaffe D."/>
            <person name="Fisher S."/>
            <person name="Lutfalla G."/>
            <person name="Dossat C."/>
            <person name="Segurens B."/>
            <person name="Dasilva C."/>
            <person name="Salanoubat M."/>
            <person name="Levy M."/>
            <person name="Boudet N."/>
            <person name="Castellano S."/>
            <person name="Anthouard V."/>
            <person name="Jubin C."/>
            <person name="Castelli V."/>
            <person name="Katinka M."/>
            <person name="Vacherie B."/>
            <person name="Biemont C."/>
            <person name="Skalli Z."/>
            <person name="Cattolico L."/>
            <person name="Poulain J."/>
            <person name="De Berardinis V."/>
            <person name="Cruaud C."/>
            <person name="Duprat S."/>
            <person name="Brottier P."/>
            <person name="Coutanceau J.-P."/>
            <person name="Gouzy J."/>
            <person name="Parra G."/>
            <person name="Lardier G."/>
            <person name="Chapple C."/>
            <person name="McKernan K.J."/>
            <person name="McEwan P."/>
            <person name="Bosak S."/>
            <person name="Kellis M."/>
            <person name="Volff J.-N."/>
            <person name="Guigo R."/>
            <person name="Zody M.C."/>
            <person name="Mesirov J."/>
            <person name="Lindblad-Toh K."/>
            <person name="Birren B."/>
            <person name="Nusbaum C."/>
            <person name="Kahn D."/>
            <person name="Robinson-Rechavi M."/>
            <person name="Laudet V."/>
            <person name="Schachter V."/>
            <person name="Quetier F."/>
            <person name="Saurin W."/>
            <person name="Scarpelli C."/>
            <person name="Wincker P."/>
            <person name="Lander E.S."/>
            <person name="Weissenbach J."/>
            <person name="Roest Crollius H."/>
        </authorList>
    </citation>
    <scope>NUCLEOTIDE SEQUENCE [LARGE SCALE GENOMIC DNA]</scope>
</reference>
<name>Q4RUM0_TETNG</name>
<dbReference type="AlphaFoldDB" id="Q4RUM0"/>
<evidence type="ECO:0000256" key="1">
    <source>
        <dbReference type="SAM" id="MobiDB-lite"/>
    </source>
</evidence>
<proteinExistence type="predicted"/>
<dbReference type="EMBL" id="CAAE01014993">
    <property type="protein sequence ID" value="CAG07912.1"/>
    <property type="molecule type" value="Genomic_DNA"/>
</dbReference>
<reference evidence="2" key="2">
    <citation type="submission" date="2004-02" db="EMBL/GenBank/DDBJ databases">
        <authorList>
            <consortium name="Genoscope"/>
            <consortium name="Whitehead Institute Centre for Genome Research"/>
        </authorList>
    </citation>
    <scope>NUCLEOTIDE SEQUENCE</scope>
</reference>
<organism evidence="2">
    <name type="scientific">Tetraodon nigroviridis</name>
    <name type="common">Spotted green pufferfish</name>
    <name type="synonym">Chelonodon nigroviridis</name>
    <dbReference type="NCBI Taxonomy" id="99883"/>
    <lineage>
        <taxon>Eukaryota</taxon>
        <taxon>Metazoa</taxon>
        <taxon>Chordata</taxon>
        <taxon>Craniata</taxon>
        <taxon>Vertebrata</taxon>
        <taxon>Euteleostomi</taxon>
        <taxon>Actinopterygii</taxon>
        <taxon>Neopterygii</taxon>
        <taxon>Teleostei</taxon>
        <taxon>Neoteleostei</taxon>
        <taxon>Acanthomorphata</taxon>
        <taxon>Eupercaria</taxon>
        <taxon>Tetraodontiformes</taxon>
        <taxon>Tetradontoidea</taxon>
        <taxon>Tetraodontidae</taxon>
        <taxon>Tetraodon</taxon>
    </lineage>
</organism>
<gene>
    <name evidence="2" type="ORF">GSTENG00028743001</name>
</gene>
<evidence type="ECO:0000313" key="2">
    <source>
        <dbReference type="EMBL" id="CAG07912.1"/>
    </source>
</evidence>
<protein>
    <submittedName>
        <fullName evidence="2">(spotted green pufferfish) hypothetical protein</fullName>
    </submittedName>
</protein>
<sequence length="37" mass="3964">MPTFQGLGGGKLGSRTGGRQRGRRSQGYGTKVRATFH</sequence>
<dbReference type="KEGG" id="tng:GSTEN00028743G001"/>
<accession>Q4RUM0</accession>
<feature type="compositionally biased region" description="Gly residues" evidence="1">
    <location>
        <begin position="1"/>
        <end position="16"/>
    </location>
</feature>
<feature type="region of interest" description="Disordered" evidence="1">
    <location>
        <begin position="1"/>
        <end position="37"/>
    </location>
</feature>
<comment type="caution">
    <text evidence="2">The sequence shown here is derived from an EMBL/GenBank/DDBJ whole genome shotgun (WGS) entry which is preliminary data.</text>
</comment>